<feature type="region of interest" description="Disordered" evidence="1">
    <location>
        <begin position="57"/>
        <end position="88"/>
    </location>
</feature>
<reference evidence="3" key="1">
    <citation type="journal article" date="2019" name="Int. J. Syst. Evol. Microbiol.">
        <title>The Global Catalogue of Microorganisms (GCM) 10K type strain sequencing project: providing services to taxonomists for standard genome sequencing and annotation.</title>
        <authorList>
            <consortium name="The Broad Institute Genomics Platform"/>
            <consortium name="The Broad Institute Genome Sequencing Center for Infectious Disease"/>
            <person name="Wu L."/>
            <person name="Ma J."/>
        </authorList>
    </citation>
    <scope>NUCLEOTIDE SEQUENCE [LARGE SCALE GENOMIC DNA]</scope>
    <source>
        <strain evidence="3">KLKA75</strain>
    </source>
</reference>
<accession>A0ABV9UBD3</accession>
<protein>
    <recommendedName>
        <fullName evidence="4">RING-type domain-containing protein</fullName>
    </recommendedName>
</protein>
<evidence type="ECO:0000313" key="2">
    <source>
        <dbReference type="EMBL" id="MFC4912561.1"/>
    </source>
</evidence>
<evidence type="ECO:0008006" key="4">
    <source>
        <dbReference type="Google" id="ProtNLM"/>
    </source>
</evidence>
<name>A0ABV9UBD3_9ACTN</name>
<comment type="caution">
    <text evidence="2">The sequence shown here is derived from an EMBL/GenBank/DDBJ whole genome shotgun (WGS) entry which is preliminary data.</text>
</comment>
<organism evidence="2 3">
    <name type="scientific">Actinomadura gamaensis</name>
    <dbReference type="NCBI Taxonomy" id="1763541"/>
    <lineage>
        <taxon>Bacteria</taxon>
        <taxon>Bacillati</taxon>
        <taxon>Actinomycetota</taxon>
        <taxon>Actinomycetes</taxon>
        <taxon>Streptosporangiales</taxon>
        <taxon>Thermomonosporaceae</taxon>
        <taxon>Actinomadura</taxon>
    </lineage>
</organism>
<sequence>MTDDDAPHLLCPWPTVCRCTHVGCVDGWLDRTRDDGTPYAAPCPNCRPEVHRHLADRSKSLRRLRRELPDLPRPSRNTGRPVHTESYP</sequence>
<evidence type="ECO:0000313" key="3">
    <source>
        <dbReference type="Proteomes" id="UP001595872"/>
    </source>
</evidence>
<dbReference type="EMBL" id="JBHSIT010000012">
    <property type="protein sequence ID" value="MFC4912561.1"/>
    <property type="molecule type" value="Genomic_DNA"/>
</dbReference>
<proteinExistence type="predicted"/>
<gene>
    <name evidence="2" type="ORF">ACFPCY_35040</name>
</gene>
<dbReference type="Proteomes" id="UP001595872">
    <property type="component" value="Unassembled WGS sequence"/>
</dbReference>
<keyword evidence="3" id="KW-1185">Reference proteome</keyword>
<dbReference type="RefSeq" id="WP_378262590.1">
    <property type="nucleotide sequence ID" value="NZ_JBHSIT010000012.1"/>
</dbReference>
<evidence type="ECO:0000256" key="1">
    <source>
        <dbReference type="SAM" id="MobiDB-lite"/>
    </source>
</evidence>